<dbReference type="SUPFAM" id="SSF51556">
    <property type="entry name" value="Metallo-dependent hydrolases"/>
    <property type="match status" value="1"/>
</dbReference>
<protein>
    <submittedName>
        <fullName evidence="2">Amidohydrolase family protein</fullName>
    </submittedName>
</protein>
<dbReference type="PANTHER" id="PTHR35563:SF2">
    <property type="entry name" value="BARREL METAL-DEPENDENT HYDROLASE, PUTATIVE (AFU_ORTHOLOGUE AFUA_1G16240)-RELATED"/>
    <property type="match status" value="1"/>
</dbReference>
<dbReference type="InterPro" id="IPR032466">
    <property type="entry name" value="Metal_Hydrolase"/>
</dbReference>
<dbReference type="Gene3D" id="3.20.20.140">
    <property type="entry name" value="Metal-dependent hydrolases"/>
    <property type="match status" value="1"/>
</dbReference>
<dbReference type="EMBL" id="BAABIV010000007">
    <property type="protein sequence ID" value="GAA4981689.1"/>
    <property type="molecule type" value="Genomic_DNA"/>
</dbReference>
<name>A0ABP9HY43_9ACTN</name>
<gene>
    <name evidence="2" type="ORF">GCM10023257_20150</name>
</gene>
<organism evidence="2 3">
    <name type="scientific">Streptomyces hyderabadensis</name>
    <dbReference type="NCBI Taxonomy" id="598549"/>
    <lineage>
        <taxon>Bacteria</taxon>
        <taxon>Bacillati</taxon>
        <taxon>Actinomycetota</taxon>
        <taxon>Actinomycetes</taxon>
        <taxon>Kitasatosporales</taxon>
        <taxon>Streptomycetaceae</taxon>
        <taxon>Streptomyces</taxon>
    </lineage>
</organism>
<dbReference type="InterPro" id="IPR052358">
    <property type="entry name" value="Aro_Compnd_Degr_Hydrolases"/>
</dbReference>
<keyword evidence="3" id="KW-1185">Reference proteome</keyword>
<proteinExistence type="predicted"/>
<reference evidence="3" key="1">
    <citation type="journal article" date="2019" name="Int. J. Syst. Evol. Microbiol.">
        <title>The Global Catalogue of Microorganisms (GCM) 10K type strain sequencing project: providing services to taxonomists for standard genome sequencing and annotation.</title>
        <authorList>
            <consortium name="The Broad Institute Genomics Platform"/>
            <consortium name="The Broad Institute Genome Sequencing Center for Infectious Disease"/>
            <person name="Wu L."/>
            <person name="Ma J."/>
        </authorList>
    </citation>
    <scope>NUCLEOTIDE SEQUENCE [LARGE SCALE GENOMIC DNA]</scope>
    <source>
        <strain evidence="3">JCM 17657</strain>
    </source>
</reference>
<dbReference type="Pfam" id="PF04909">
    <property type="entry name" value="Amidohydro_2"/>
    <property type="match status" value="1"/>
</dbReference>
<dbReference type="PANTHER" id="PTHR35563">
    <property type="entry name" value="BARREL METAL-DEPENDENT HYDROLASE, PUTATIVE (AFU_ORTHOLOGUE AFUA_1G16240)-RELATED"/>
    <property type="match status" value="1"/>
</dbReference>
<accession>A0ABP9HY43</accession>
<comment type="caution">
    <text evidence="2">The sequence shown here is derived from an EMBL/GenBank/DDBJ whole genome shotgun (WGS) entry which is preliminary data.</text>
</comment>
<evidence type="ECO:0000313" key="2">
    <source>
        <dbReference type="EMBL" id="GAA4981689.1"/>
    </source>
</evidence>
<sequence>MTYYFDTHTHAVSGDTTAYPVRPLGGNRSEWSRTRPVDADGLIRHLDEAGVRRAALVQASTVYGYDNSYAADTLARYPDRLVGVCSVDFLSDTAVTDLRYWIEERGFSGVRIRVSDGDTKVATPGAGLSDERMTAVWDYVGARGVPVCVQMHSKDTAKLLEVLETRPALTVLLDHAGRPNAAGGPPYPKLAELEQLTRFDGVHLKITPAALRRLGDEPGAEVTEVLRRLADSFGTDRLMWGSDFPASRGTARESRELIESRLSWLDEDRRLDVLGRNAARVYGTPVGAA</sequence>
<evidence type="ECO:0000259" key="1">
    <source>
        <dbReference type="Pfam" id="PF04909"/>
    </source>
</evidence>
<evidence type="ECO:0000313" key="3">
    <source>
        <dbReference type="Proteomes" id="UP001500610"/>
    </source>
</evidence>
<dbReference type="RefSeq" id="WP_226025849.1">
    <property type="nucleotide sequence ID" value="NZ_BAABIV010000007.1"/>
</dbReference>
<dbReference type="InterPro" id="IPR006680">
    <property type="entry name" value="Amidohydro-rel"/>
</dbReference>
<feature type="domain" description="Amidohydrolase-related" evidence="1">
    <location>
        <begin position="38"/>
        <end position="283"/>
    </location>
</feature>
<dbReference type="Proteomes" id="UP001500610">
    <property type="component" value="Unassembled WGS sequence"/>
</dbReference>